<comment type="caution">
    <text evidence="1">The sequence shown here is derived from an EMBL/GenBank/DDBJ whole genome shotgun (WGS) entry which is preliminary data.</text>
</comment>
<accession>A0ACB8ZZG0</accession>
<evidence type="ECO:0000313" key="2">
    <source>
        <dbReference type="Proteomes" id="UP001055879"/>
    </source>
</evidence>
<reference evidence="1 2" key="2">
    <citation type="journal article" date="2022" name="Mol. Ecol. Resour.">
        <title>The genomes of chicory, endive, great burdock and yacon provide insights into Asteraceae paleo-polyploidization history and plant inulin production.</title>
        <authorList>
            <person name="Fan W."/>
            <person name="Wang S."/>
            <person name="Wang H."/>
            <person name="Wang A."/>
            <person name="Jiang F."/>
            <person name="Liu H."/>
            <person name="Zhao H."/>
            <person name="Xu D."/>
            <person name="Zhang Y."/>
        </authorList>
    </citation>
    <scope>NUCLEOTIDE SEQUENCE [LARGE SCALE GENOMIC DNA]</scope>
    <source>
        <strain evidence="2">cv. Niubang</strain>
    </source>
</reference>
<name>A0ACB8ZZG0_ARCLA</name>
<evidence type="ECO:0000313" key="1">
    <source>
        <dbReference type="EMBL" id="KAI3702686.1"/>
    </source>
</evidence>
<gene>
    <name evidence="1" type="ORF">L6452_28435</name>
</gene>
<organism evidence="1 2">
    <name type="scientific">Arctium lappa</name>
    <name type="common">Greater burdock</name>
    <name type="synonym">Lappa major</name>
    <dbReference type="NCBI Taxonomy" id="4217"/>
    <lineage>
        <taxon>Eukaryota</taxon>
        <taxon>Viridiplantae</taxon>
        <taxon>Streptophyta</taxon>
        <taxon>Embryophyta</taxon>
        <taxon>Tracheophyta</taxon>
        <taxon>Spermatophyta</taxon>
        <taxon>Magnoliopsida</taxon>
        <taxon>eudicotyledons</taxon>
        <taxon>Gunneridae</taxon>
        <taxon>Pentapetalae</taxon>
        <taxon>asterids</taxon>
        <taxon>campanulids</taxon>
        <taxon>Asterales</taxon>
        <taxon>Asteraceae</taxon>
        <taxon>Carduoideae</taxon>
        <taxon>Cardueae</taxon>
        <taxon>Arctiinae</taxon>
        <taxon>Arctium</taxon>
    </lineage>
</organism>
<sequence>MFPENVKSPQFSPSSKSVESPSIWEKCAEEIEDYFNHLVEESESGQVSDEILENNRSTQLDIPINLNPTQRTEFLRVKIGEARDVIRLKRREAKESVQRYSKVEWAINLCTSRSKDLEARLNEETMKRRDLEKDLETVREELTETRIRLDQNRTKLDSTLEIQRELLKKLKSSTMAKSQSEEQLGKMIHTREF</sequence>
<dbReference type="EMBL" id="CM042055">
    <property type="protein sequence ID" value="KAI3702686.1"/>
    <property type="molecule type" value="Genomic_DNA"/>
</dbReference>
<dbReference type="Proteomes" id="UP001055879">
    <property type="component" value="Linkage Group LG09"/>
</dbReference>
<keyword evidence="2" id="KW-1185">Reference proteome</keyword>
<protein>
    <submittedName>
        <fullName evidence="1">Uncharacterized protein</fullName>
    </submittedName>
</protein>
<reference evidence="2" key="1">
    <citation type="journal article" date="2022" name="Mol. Ecol. Resour.">
        <title>The genomes of chicory, endive, great burdock and yacon provide insights into Asteraceae palaeo-polyploidization history and plant inulin production.</title>
        <authorList>
            <person name="Fan W."/>
            <person name="Wang S."/>
            <person name="Wang H."/>
            <person name="Wang A."/>
            <person name="Jiang F."/>
            <person name="Liu H."/>
            <person name="Zhao H."/>
            <person name="Xu D."/>
            <person name="Zhang Y."/>
        </authorList>
    </citation>
    <scope>NUCLEOTIDE SEQUENCE [LARGE SCALE GENOMIC DNA]</scope>
    <source>
        <strain evidence="2">cv. Niubang</strain>
    </source>
</reference>
<proteinExistence type="predicted"/>